<gene>
    <name evidence="5" type="ORF">Nepgr_009665</name>
</gene>
<organism evidence="5 6">
    <name type="scientific">Nepenthes gracilis</name>
    <name type="common">Slender pitcher plant</name>
    <dbReference type="NCBI Taxonomy" id="150966"/>
    <lineage>
        <taxon>Eukaryota</taxon>
        <taxon>Viridiplantae</taxon>
        <taxon>Streptophyta</taxon>
        <taxon>Embryophyta</taxon>
        <taxon>Tracheophyta</taxon>
        <taxon>Spermatophyta</taxon>
        <taxon>Magnoliopsida</taxon>
        <taxon>eudicotyledons</taxon>
        <taxon>Gunneridae</taxon>
        <taxon>Pentapetalae</taxon>
        <taxon>Caryophyllales</taxon>
        <taxon>Nepenthaceae</taxon>
        <taxon>Nepenthes</taxon>
    </lineage>
</organism>
<evidence type="ECO:0000256" key="3">
    <source>
        <dbReference type="ARBA" id="ARBA00022679"/>
    </source>
</evidence>
<dbReference type="Gene3D" id="1.25.40.120">
    <property type="entry name" value="Protein prenylyltransferase"/>
    <property type="match status" value="1"/>
</dbReference>
<evidence type="ECO:0000313" key="5">
    <source>
        <dbReference type="EMBL" id="GMH07825.1"/>
    </source>
</evidence>
<accession>A0AAD3SBM9</accession>
<protein>
    <recommendedName>
        <fullName evidence="7">Protein prenyltransferase alpha subunit repeat-containing protein 1</fullName>
    </recommendedName>
</protein>
<dbReference type="PROSITE" id="PS51147">
    <property type="entry name" value="PFTA"/>
    <property type="match status" value="1"/>
</dbReference>
<comment type="similarity">
    <text evidence="1">Belongs to the protein prenyltransferase subunit alpha family.</text>
</comment>
<keyword evidence="6" id="KW-1185">Reference proteome</keyword>
<keyword evidence="3" id="KW-0808">Transferase</keyword>
<dbReference type="GO" id="GO:0005965">
    <property type="term" value="C:protein farnesyltransferase complex"/>
    <property type="evidence" value="ECO:0007669"/>
    <property type="project" value="TreeGrafter"/>
</dbReference>
<name>A0AAD3SBM9_NEPGR</name>
<sequence length="476" mass="54920">MIIPLVPVIVLLGKSYEIANCEFNTIRMSGELHRTEEEALDLLDQLEDILERDPLIDEVGYIHPSLLLALNEEAGATSLSSGINIPQTADVSHGLSEANAAHNKNAAFWNRDHKLGISTHYILPLYNAAKYKFMIALAKYRTSSDSYVKGKDDGDQDVPNSIIFSETEREVMRHSKALLLLSSDFGTAWNSRKLIGSKKQHLPIFGDELCLSTLVLSFAPKTEHAWSHRRWAIKIIACKCANLLELLEKESKLVEKIAEKSKMNYRAWNYRSWLVGYMSRLQVLHELNNSRNWAGLHVSDSSCFHYRRRLILRMLDDAREGQDLVARSAQFESLYEVWKLELDWNEILIKKFIGREALWLHRRFLSICWVEHFLAGHFKMSTNCDEKNSIENHLSNFMDHELCLLHYCSSIPQDEFEDVQAQAAHAAAYILRLFKQISGHSEIRLEEKLKDDDLRTLLNKVCPEKTKLWDSLLRLR</sequence>
<dbReference type="AlphaFoldDB" id="A0AAD3SBM9"/>
<reference evidence="5" key="1">
    <citation type="submission" date="2023-05" db="EMBL/GenBank/DDBJ databases">
        <title>Nepenthes gracilis genome sequencing.</title>
        <authorList>
            <person name="Fukushima K."/>
        </authorList>
    </citation>
    <scope>NUCLEOTIDE SEQUENCE</scope>
    <source>
        <strain evidence="5">SING2019-196</strain>
    </source>
</reference>
<dbReference type="SUPFAM" id="SSF48439">
    <property type="entry name" value="Protein prenylyltransferase"/>
    <property type="match status" value="1"/>
</dbReference>
<dbReference type="Pfam" id="PF01239">
    <property type="entry name" value="PPTA"/>
    <property type="match status" value="2"/>
</dbReference>
<dbReference type="InterPro" id="IPR002088">
    <property type="entry name" value="Prenyl_trans_a"/>
</dbReference>
<dbReference type="GO" id="GO:0005953">
    <property type="term" value="C:CAAX-protein geranylgeranyltransferase complex"/>
    <property type="evidence" value="ECO:0007669"/>
    <property type="project" value="TreeGrafter"/>
</dbReference>
<evidence type="ECO:0000256" key="2">
    <source>
        <dbReference type="ARBA" id="ARBA00022602"/>
    </source>
</evidence>
<dbReference type="PANTHER" id="PTHR11129">
    <property type="entry name" value="PROTEIN FARNESYLTRANSFERASE ALPHA SUBUNIT/RAB GERANYLGERANYL TRANSFERASE ALPHA SUBUNIT"/>
    <property type="match status" value="1"/>
</dbReference>
<dbReference type="EMBL" id="BSYO01000007">
    <property type="protein sequence ID" value="GMH07825.1"/>
    <property type="molecule type" value="Genomic_DNA"/>
</dbReference>
<evidence type="ECO:0000256" key="1">
    <source>
        <dbReference type="ARBA" id="ARBA00006734"/>
    </source>
</evidence>
<dbReference type="PANTHER" id="PTHR11129:SF10">
    <property type="entry name" value="PROTEIN PRENYLYLTRANSFERASE SUPERFAMILY PROTEIN"/>
    <property type="match status" value="1"/>
</dbReference>
<evidence type="ECO:0000256" key="4">
    <source>
        <dbReference type="ARBA" id="ARBA00022737"/>
    </source>
</evidence>
<evidence type="ECO:0000313" key="6">
    <source>
        <dbReference type="Proteomes" id="UP001279734"/>
    </source>
</evidence>
<keyword evidence="4" id="KW-0677">Repeat</keyword>
<evidence type="ECO:0008006" key="7">
    <source>
        <dbReference type="Google" id="ProtNLM"/>
    </source>
</evidence>
<dbReference type="GO" id="GO:0004662">
    <property type="term" value="F:CAAX-protein geranylgeranyltransferase activity"/>
    <property type="evidence" value="ECO:0007669"/>
    <property type="project" value="TreeGrafter"/>
</dbReference>
<keyword evidence="2" id="KW-0637">Prenyltransferase</keyword>
<dbReference type="GO" id="GO:0004660">
    <property type="term" value="F:protein farnesyltransferase activity"/>
    <property type="evidence" value="ECO:0007669"/>
    <property type="project" value="TreeGrafter"/>
</dbReference>
<dbReference type="Proteomes" id="UP001279734">
    <property type="component" value="Unassembled WGS sequence"/>
</dbReference>
<comment type="caution">
    <text evidence="5">The sequence shown here is derived from an EMBL/GenBank/DDBJ whole genome shotgun (WGS) entry which is preliminary data.</text>
</comment>
<proteinExistence type="inferred from homology"/>